<accession>A0A177EA59</accession>
<dbReference type="RefSeq" id="XP_067543562.1">
    <property type="nucleotide sequence ID" value="XM_067688374.1"/>
</dbReference>
<protein>
    <submittedName>
        <fullName evidence="1">Uncharacterized protein</fullName>
    </submittedName>
</protein>
<name>A0A177EA59_9MICR</name>
<gene>
    <name evidence="1" type="ORF">NEDG_00956</name>
</gene>
<sequence length="282" mass="33289">MNHTEEVAQTNNRMALRTAILAVSDINPESLNSELEKVLRLAKSLEEVTLEESEFISLIMLFNHTLSSTLALRIFKVLQSVLLTETQIMSFFDWNNRIDSPENIHKCINWSFLDKTVGMKRHYVMFLKRSLRSYRMIIPDVVRTFLLLLDDEDIIIRTRSYRELMRILKQEYHGWGRAQRREFRKRVAYFGPERLSILKAEYLGLRAKAREVRIEITPINDMFKIYVRLGHKIRKKPITISITGKQTQSFTGHRKHTTIYCKLPHPPKCIVYHNQTILAQKD</sequence>
<dbReference type="Proteomes" id="UP000185944">
    <property type="component" value="Unassembled WGS sequence"/>
</dbReference>
<dbReference type="GeneID" id="93647306"/>
<dbReference type="VEuPathDB" id="MicrosporidiaDB:NEDG_00956"/>
<organism evidence="1 2">
    <name type="scientific">Nematocida displodere</name>
    <dbReference type="NCBI Taxonomy" id="1805483"/>
    <lineage>
        <taxon>Eukaryota</taxon>
        <taxon>Fungi</taxon>
        <taxon>Fungi incertae sedis</taxon>
        <taxon>Microsporidia</taxon>
        <taxon>Nematocida</taxon>
    </lineage>
</organism>
<keyword evidence="2" id="KW-1185">Reference proteome</keyword>
<proteinExistence type="predicted"/>
<comment type="caution">
    <text evidence="1">The sequence shown here is derived from an EMBL/GenBank/DDBJ whole genome shotgun (WGS) entry which is preliminary data.</text>
</comment>
<dbReference type="OrthoDB" id="2195450at2759"/>
<dbReference type="AlphaFoldDB" id="A0A177EA59"/>
<evidence type="ECO:0000313" key="2">
    <source>
        <dbReference type="Proteomes" id="UP000185944"/>
    </source>
</evidence>
<dbReference type="EMBL" id="LTDL01000042">
    <property type="protein sequence ID" value="OAG28817.1"/>
    <property type="molecule type" value="Genomic_DNA"/>
</dbReference>
<reference evidence="1 2" key="1">
    <citation type="submission" date="2016-02" db="EMBL/GenBank/DDBJ databases">
        <title>Discovery of a natural microsporidian pathogen with a broad tissue tropism in Caenorhabditis elegans.</title>
        <authorList>
            <person name="Luallen R.J."/>
            <person name="Reinke A.W."/>
            <person name="Tong L."/>
            <person name="Botts M.R."/>
            <person name="Felix M.-A."/>
            <person name="Troemel E.R."/>
        </authorList>
    </citation>
    <scope>NUCLEOTIDE SEQUENCE [LARGE SCALE GENOMIC DNA]</scope>
    <source>
        <strain evidence="1 2">JUm2807</strain>
    </source>
</reference>
<evidence type="ECO:0000313" key="1">
    <source>
        <dbReference type="EMBL" id="OAG28817.1"/>
    </source>
</evidence>